<dbReference type="SUPFAM" id="SSF53850">
    <property type="entry name" value="Periplasmic binding protein-like II"/>
    <property type="match status" value="1"/>
</dbReference>
<evidence type="ECO:0000256" key="1">
    <source>
        <dbReference type="ARBA" id="ARBA00022729"/>
    </source>
</evidence>
<protein>
    <submittedName>
        <fullName evidence="4">ABC transporter substrate-binding protein</fullName>
    </submittedName>
</protein>
<dbReference type="RefSeq" id="WP_279525245.1">
    <property type="nucleotide sequence ID" value="NZ_JARVII010000042.1"/>
</dbReference>
<dbReference type="Proteomes" id="UP001237156">
    <property type="component" value="Unassembled WGS sequence"/>
</dbReference>
<dbReference type="GO" id="GO:0042884">
    <property type="term" value="P:microcin transport"/>
    <property type="evidence" value="ECO:0007669"/>
    <property type="project" value="TreeGrafter"/>
</dbReference>
<accession>A0AAW6RP30</accession>
<feature type="signal peptide" evidence="2">
    <location>
        <begin position="1"/>
        <end position="27"/>
    </location>
</feature>
<reference evidence="4 5" key="1">
    <citation type="submission" date="2023-04" db="EMBL/GenBank/DDBJ databases">
        <title>Ottowia paracancer sp. nov., isolated from human stomach.</title>
        <authorList>
            <person name="Song Y."/>
        </authorList>
    </citation>
    <scope>NUCLEOTIDE SEQUENCE [LARGE SCALE GENOMIC DNA]</scope>
    <source>
        <strain evidence="4 5">10c7w1</strain>
    </source>
</reference>
<dbReference type="InterPro" id="IPR000914">
    <property type="entry name" value="SBP_5_dom"/>
</dbReference>
<sequence>MDSRAKKCLLCLTLLAALCGSPPAALAQPAAPAARTGRIERVTIADERGDHGLPSPFTHAPDGVGYALTMLVFDSLLWRDRQGHLVPTLARQWRESEDRLAVEFELHPQARWHDGQPVTAGDVAFTFDYFRQHPNPFMDVSAVAGVDALAGGRVRVRLKRPSASFVPQLAATLPILPRHVFAPLADPRRMSMQGVVGSGPYRVTGYDKAGGRYRFSAVEGHWQGAPRVRELVFVRMEPSLALGALRRGDTGRAVHLGRTPHQTKQIT</sequence>
<dbReference type="AlphaFoldDB" id="A0AAW6RP30"/>
<dbReference type="EMBL" id="JARVII010000042">
    <property type="protein sequence ID" value="MDG9700549.1"/>
    <property type="molecule type" value="Genomic_DNA"/>
</dbReference>
<organism evidence="4 5">
    <name type="scientific">Ottowia cancrivicina</name>
    <dbReference type="NCBI Taxonomy" id="3040346"/>
    <lineage>
        <taxon>Bacteria</taxon>
        <taxon>Pseudomonadati</taxon>
        <taxon>Pseudomonadota</taxon>
        <taxon>Betaproteobacteria</taxon>
        <taxon>Burkholderiales</taxon>
        <taxon>Comamonadaceae</taxon>
        <taxon>Ottowia</taxon>
    </lineage>
</organism>
<comment type="caution">
    <text evidence="4">The sequence shown here is derived from an EMBL/GenBank/DDBJ whole genome shotgun (WGS) entry which is preliminary data.</text>
</comment>
<evidence type="ECO:0000313" key="5">
    <source>
        <dbReference type="Proteomes" id="UP001237156"/>
    </source>
</evidence>
<keyword evidence="1 2" id="KW-0732">Signal</keyword>
<dbReference type="PANTHER" id="PTHR30290">
    <property type="entry name" value="PERIPLASMIC BINDING COMPONENT OF ABC TRANSPORTER"/>
    <property type="match status" value="1"/>
</dbReference>
<evidence type="ECO:0000313" key="4">
    <source>
        <dbReference type="EMBL" id="MDG9700549.1"/>
    </source>
</evidence>
<evidence type="ECO:0000259" key="3">
    <source>
        <dbReference type="Pfam" id="PF00496"/>
    </source>
</evidence>
<keyword evidence="5" id="KW-1185">Reference proteome</keyword>
<gene>
    <name evidence="4" type="ORF">QB898_12690</name>
</gene>
<dbReference type="Pfam" id="PF00496">
    <property type="entry name" value="SBP_bac_5"/>
    <property type="match status" value="1"/>
</dbReference>
<dbReference type="GO" id="GO:1904680">
    <property type="term" value="F:peptide transmembrane transporter activity"/>
    <property type="evidence" value="ECO:0007669"/>
    <property type="project" value="TreeGrafter"/>
</dbReference>
<name>A0AAW6RP30_9BURK</name>
<feature type="chain" id="PRO_5043431563" evidence="2">
    <location>
        <begin position="28"/>
        <end position="267"/>
    </location>
</feature>
<dbReference type="Gene3D" id="3.40.190.10">
    <property type="entry name" value="Periplasmic binding protein-like II"/>
    <property type="match status" value="1"/>
</dbReference>
<dbReference type="PANTHER" id="PTHR30290:SF64">
    <property type="entry name" value="ABC TRANSPORTER PERIPLASMIC BINDING PROTEIN"/>
    <property type="match status" value="1"/>
</dbReference>
<dbReference type="GO" id="GO:0015833">
    <property type="term" value="P:peptide transport"/>
    <property type="evidence" value="ECO:0007669"/>
    <property type="project" value="TreeGrafter"/>
</dbReference>
<dbReference type="GO" id="GO:0030288">
    <property type="term" value="C:outer membrane-bounded periplasmic space"/>
    <property type="evidence" value="ECO:0007669"/>
    <property type="project" value="TreeGrafter"/>
</dbReference>
<feature type="domain" description="Solute-binding protein family 5" evidence="3">
    <location>
        <begin position="85"/>
        <end position="251"/>
    </location>
</feature>
<evidence type="ECO:0000256" key="2">
    <source>
        <dbReference type="SAM" id="SignalP"/>
    </source>
</evidence>
<dbReference type="InterPro" id="IPR039424">
    <property type="entry name" value="SBP_5"/>
</dbReference>
<proteinExistence type="predicted"/>